<dbReference type="AlphaFoldDB" id="A0ABD7SMG9"/>
<comment type="caution">
    <text evidence="1">The sequence shown here is derived from an EMBL/GenBank/DDBJ whole genome shotgun (WGS) entry which is preliminary data.</text>
</comment>
<dbReference type="Proteomes" id="UP000323819">
    <property type="component" value="Unassembled WGS sequence"/>
</dbReference>
<dbReference type="EMBL" id="VSIJ01000026">
    <property type="protein sequence ID" value="TXX65721.1"/>
    <property type="molecule type" value="Genomic_DNA"/>
</dbReference>
<proteinExistence type="predicted"/>
<reference evidence="1 2" key="1">
    <citation type="submission" date="2019-06" db="EMBL/GenBank/DDBJ databases">
        <title>Vibrio cholerae phylogeny based on whole-genome sequencing reveals genetic diversity and population strucutre.</title>
        <authorList>
            <person name="Zhiqiu Y."/>
            <person name="Bin L."/>
            <person name="Lingyan J."/>
        </authorList>
    </citation>
    <scope>NUCLEOTIDE SEQUENCE [LARGE SCALE GENOMIC DNA]</scope>
    <source>
        <strain evidence="1 2">N2814</strain>
    </source>
</reference>
<name>A0ABD7SMG9_VIBCL</name>
<evidence type="ECO:0000313" key="2">
    <source>
        <dbReference type="Proteomes" id="UP000323819"/>
    </source>
</evidence>
<accession>A0ABD7SMG9</accession>
<organism evidence="1 2">
    <name type="scientific">Vibrio cholerae</name>
    <dbReference type="NCBI Taxonomy" id="666"/>
    <lineage>
        <taxon>Bacteria</taxon>
        <taxon>Pseudomonadati</taxon>
        <taxon>Pseudomonadota</taxon>
        <taxon>Gammaproteobacteria</taxon>
        <taxon>Vibrionales</taxon>
        <taxon>Vibrionaceae</taxon>
        <taxon>Vibrio</taxon>
    </lineage>
</organism>
<protein>
    <submittedName>
        <fullName evidence="1">Uncharacterized protein</fullName>
    </submittedName>
</protein>
<sequence length="304" mass="35395">MIKNIPKSDDFTTLSVQYLAQSIDLILNTELAFGDYFLNSEDITDELWEYHQGTLGNSLIMLFLSIENYLKSEICKVSPLLLLGQKPSEWNVKNADKDFEDLYLHQFDDLLVIYQELLGENLGEDLKQDFEELRKKRNKCTHGVLRELLLPSYILEIMHSFLSQIWKDNWLIEFRHVLLVEDIYGVDSEACENLKILKYYKLFEKYFNKTAFNELIRMPNKGRRFTCPSCEFNRQEAGSIFDVEYALITPGQDVITCYLCQGEFEFTRRDCVSDTCKSDVIFTIDDGCELGQDVCLSCLTEQDG</sequence>
<evidence type="ECO:0000313" key="1">
    <source>
        <dbReference type="EMBL" id="TXX65721.1"/>
    </source>
</evidence>
<dbReference type="RefSeq" id="WP_000594480.1">
    <property type="nucleotide sequence ID" value="NZ_JACYRF010000218.1"/>
</dbReference>
<gene>
    <name evidence="1" type="ORF">FXF03_09830</name>
</gene>